<dbReference type="PANTHER" id="PTHR34138:SF1">
    <property type="entry name" value="CELL SHAPE-DETERMINING PROTEIN MREC"/>
    <property type="match status" value="1"/>
</dbReference>
<dbReference type="Gene3D" id="2.40.10.350">
    <property type="entry name" value="Rod shape-determining protein MreC, domain 2"/>
    <property type="match status" value="1"/>
</dbReference>
<dbReference type="PANTHER" id="PTHR34138">
    <property type="entry name" value="CELL SHAPE-DETERMINING PROTEIN MREC"/>
    <property type="match status" value="1"/>
</dbReference>
<keyword evidence="5" id="KW-0472">Membrane</keyword>
<dbReference type="Pfam" id="PF04085">
    <property type="entry name" value="MreC"/>
    <property type="match status" value="1"/>
</dbReference>
<dbReference type="InterPro" id="IPR055342">
    <property type="entry name" value="MreC_beta-barrel_core"/>
</dbReference>
<protein>
    <recommendedName>
        <fullName evidence="2">Cell shape-determining protein MreC</fullName>
    </recommendedName>
    <alternativeName>
        <fullName evidence="4">Cell shape protein MreC</fullName>
    </alternativeName>
</protein>
<keyword evidence="5" id="KW-0812">Transmembrane</keyword>
<evidence type="ECO:0000313" key="8">
    <source>
        <dbReference type="Proteomes" id="UP000236731"/>
    </source>
</evidence>
<keyword evidence="3" id="KW-0133">Cell shape</keyword>
<gene>
    <name evidence="7" type="ORF">SAMN05421877_109209</name>
</gene>
<reference evidence="8" key="1">
    <citation type="submission" date="2016-10" db="EMBL/GenBank/DDBJ databases">
        <authorList>
            <person name="Varghese N."/>
            <person name="Submissions S."/>
        </authorList>
    </citation>
    <scope>NUCLEOTIDE SEQUENCE [LARGE SCALE GENOMIC DNA]</scope>
    <source>
        <strain evidence="8">DSM 22361</strain>
    </source>
</reference>
<evidence type="ECO:0000256" key="1">
    <source>
        <dbReference type="ARBA" id="ARBA00009369"/>
    </source>
</evidence>
<dbReference type="InterPro" id="IPR042177">
    <property type="entry name" value="Cell/Rod_1"/>
</dbReference>
<dbReference type="GO" id="GO:0005886">
    <property type="term" value="C:plasma membrane"/>
    <property type="evidence" value="ECO:0007669"/>
    <property type="project" value="TreeGrafter"/>
</dbReference>
<dbReference type="RefSeq" id="WP_103907108.1">
    <property type="nucleotide sequence ID" value="NZ_CP049246.1"/>
</dbReference>
<keyword evidence="8" id="KW-1185">Reference proteome</keyword>
<dbReference type="Proteomes" id="UP000236731">
    <property type="component" value="Unassembled WGS sequence"/>
</dbReference>
<dbReference type="InterPro" id="IPR042175">
    <property type="entry name" value="Cell/Rod_MreC_2"/>
</dbReference>
<dbReference type="OrthoDB" id="9811827at2"/>
<evidence type="ECO:0000259" key="6">
    <source>
        <dbReference type="Pfam" id="PF04085"/>
    </source>
</evidence>
<evidence type="ECO:0000256" key="5">
    <source>
        <dbReference type="SAM" id="Phobius"/>
    </source>
</evidence>
<sequence length="278" mass="31113">MKNLWLFLVRYNAFFWFILFFVASLLLVVQNNRFQRTTFINSSNVVVGSFYGKLNSWKSYLALEETNKNLALENAMLNQKLQHYMLTDTLDSVRIVDSIEMDRYQITMAEVVNNSIHQKSNFITINKGSLDGVETGLGVITSNGVVGIVLNVSKHFSTIQSLLHPDTRISVTLDTTNVFGSLVWGNNVDPSSALVKDIPNHVKVKKGMKVYTSGFSLFPKGIEVGSVSETGITSGGSFLDVRIKLRTNFANLNHVYIVKDNLEAEKVELETMTEDNNG</sequence>
<dbReference type="NCBIfam" id="NF010532">
    <property type="entry name" value="PRK13922.9-3"/>
    <property type="match status" value="1"/>
</dbReference>
<dbReference type="Gene3D" id="2.40.10.340">
    <property type="entry name" value="Rod shape-determining protein MreC, domain 1"/>
    <property type="match status" value="1"/>
</dbReference>
<accession>A0A1H6B745</accession>
<evidence type="ECO:0000256" key="2">
    <source>
        <dbReference type="ARBA" id="ARBA00013855"/>
    </source>
</evidence>
<organism evidence="7 8">
    <name type="scientific">Sphingobacterium lactis</name>
    <dbReference type="NCBI Taxonomy" id="797291"/>
    <lineage>
        <taxon>Bacteria</taxon>
        <taxon>Pseudomonadati</taxon>
        <taxon>Bacteroidota</taxon>
        <taxon>Sphingobacteriia</taxon>
        <taxon>Sphingobacteriales</taxon>
        <taxon>Sphingobacteriaceae</taxon>
        <taxon>Sphingobacterium</taxon>
    </lineage>
</organism>
<evidence type="ECO:0000313" key="7">
    <source>
        <dbReference type="EMBL" id="SEG56440.1"/>
    </source>
</evidence>
<feature type="domain" description="Rod shape-determining protein MreC beta-barrel core" evidence="6">
    <location>
        <begin position="111"/>
        <end position="259"/>
    </location>
</feature>
<proteinExistence type="inferred from homology"/>
<evidence type="ECO:0000256" key="4">
    <source>
        <dbReference type="ARBA" id="ARBA00032089"/>
    </source>
</evidence>
<dbReference type="GO" id="GO:0008360">
    <property type="term" value="P:regulation of cell shape"/>
    <property type="evidence" value="ECO:0007669"/>
    <property type="project" value="UniProtKB-KW"/>
</dbReference>
<feature type="transmembrane region" description="Helical" evidence="5">
    <location>
        <begin position="12"/>
        <end position="29"/>
    </location>
</feature>
<dbReference type="AlphaFoldDB" id="A0A1H6B745"/>
<name>A0A1H6B745_9SPHI</name>
<dbReference type="InterPro" id="IPR007221">
    <property type="entry name" value="MreC"/>
</dbReference>
<dbReference type="EMBL" id="FNUT01000009">
    <property type="protein sequence ID" value="SEG56440.1"/>
    <property type="molecule type" value="Genomic_DNA"/>
</dbReference>
<keyword evidence="5" id="KW-1133">Transmembrane helix</keyword>
<evidence type="ECO:0000256" key="3">
    <source>
        <dbReference type="ARBA" id="ARBA00022960"/>
    </source>
</evidence>
<comment type="similarity">
    <text evidence="1">Belongs to the MreC family.</text>
</comment>